<name>A0A2P2NT30_RHIMU</name>
<evidence type="ECO:0000313" key="1">
    <source>
        <dbReference type="EMBL" id="MBX45605.1"/>
    </source>
</evidence>
<proteinExistence type="predicted"/>
<reference evidence="1" key="1">
    <citation type="submission" date="2018-02" db="EMBL/GenBank/DDBJ databases">
        <title>Rhizophora mucronata_Transcriptome.</title>
        <authorList>
            <person name="Meera S.P."/>
            <person name="Sreeshan A."/>
            <person name="Augustine A."/>
        </authorList>
    </citation>
    <scope>NUCLEOTIDE SEQUENCE</scope>
    <source>
        <tissue evidence="1">Leaf</tissue>
    </source>
</reference>
<protein>
    <submittedName>
        <fullName evidence="1">Uncharacterized protein</fullName>
    </submittedName>
</protein>
<dbReference type="EMBL" id="GGEC01065121">
    <property type="protein sequence ID" value="MBX45605.1"/>
    <property type="molecule type" value="Transcribed_RNA"/>
</dbReference>
<dbReference type="AlphaFoldDB" id="A0A2P2NT30"/>
<organism evidence="1">
    <name type="scientific">Rhizophora mucronata</name>
    <name type="common">Asiatic mangrove</name>
    <dbReference type="NCBI Taxonomy" id="61149"/>
    <lineage>
        <taxon>Eukaryota</taxon>
        <taxon>Viridiplantae</taxon>
        <taxon>Streptophyta</taxon>
        <taxon>Embryophyta</taxon>
        <taxon>Tracheophyta</taxon>
        <taxon>Spermatophyta</taxon>
        <taxon>Magnoliopsida</taxon>
        <taxon>eudicotyledons</taxon>
        <taxon>Gunneridae</taxon>
        <taxon>Pentapetalae</taxon>
        <taxon>rosids</taxon>
        <taxon>fabids</taxon>
        <taxon>Malpighiales</taxon>
        <taxon>Rhizophoraceae</taxon>
        <taxon>Rhizophora</taxon>
    </lineage>
</organism>
<sequence>MQPKEVDKSNKYKTLHDVRRRFGPKPSYETNNWVLQLRPPFFF</sequence>
<accession>A0A2P2NT30</accession>